<dbReference type="SFLD" id="SFLDF00027">
    <property type="entry name" value="p-type_atpase"/>
    <property type="match status" value="1"/>
</dbReference>
<evidence type="ECO:0000259" key="13">
    <source>
        <dbReference type="SMART" id="SM00831"/>
    </source>
</evidence>
<name>A0A9J6P716_9CLOT</name>
<keyword evidence="10 12" id="KW-1133">Transmembrane helix</keyword>
<keyword evidence="7" id="KW-0106">Calcium</keyword>
<dbReference type="PRINTS" id="PR00120">
    <property type="entry name" value="HATPASE"/>
</dbReference>
<dbReference type="InterPro" id="IPR006068">
    <property type="entry name" value="ATPase_P-typ_cation-transptr_C"/>
</dbReference>
<gene>
    <name evidence="14" type="ORF">KDK92_23405</name>
</gene>
<dbReference type="GO" id="GO:0005388">
    <property type="term" value="F:P-type calcium transporter activity"/>
    <property type="evidence" value="ECO:0007669"/>
    <property type="project" value="UniProtKB-EC"/>
</dbReference>
<sequence>MHKTTESFKEDYGLSSSEVRLRQEKYGKNTIKKKKKLSPIKIFLEQFNDVIIWVLLGATVISGLVGDKADALTIIIIVFMNAILGFVQEFKTEKALEALKTLAAPTSKVIRNGSMKVINSEELVPGDKIILETGDRIPADCVITKSSGVTVDESLLTGESIGVNKNGDKGKNIIFMGTVILKGKASAKVIETGMNTEMGKIAHMLNNIDEDKSPLKKRLNHLGKIMVYLCIGICIIVSALGIYRGQDPVQMLMVGVSLAVAAIPEGLAAIVTVSLALGVSRMLKQNALVRKLHAVETLGCTSVICSDKTGTLTENKMKVQKIFYSGRVYNNGFNELTILKKIFTYCNDCNFSFMKRKMENAVSGDPTETGLIKPFYKKVETLRSAISIEKRIYDIPFDSSRKMMSVVTEVGGKRTAYIKGAPEKIIHKCNRIYIDGKERELTSELKRQILKAIDEFASEGLRCIGGAIKYNVSSLNESIEEKLLFVGIAAMKDPLRSEAKKSVKRCKDAGISVVMITGDHKKTAYFIGKELSLCQSLDEVLTGADLEVMSEVELEKKLDKIKVFARVNPEHKLRIVKAFKRKGEIVAMTGDGVNDAPAVKEADIGISMGINGTDVTKEASAMILLDDNFSTIVSSVEEGRKIYDNIRKFIRYLLSCNLGEVLTMFLASIFYLKTPLLPIQILFVNLATDGLPALALGVDGADEDVMTRKPRSSKESIFARGLKEKIFIRGSLIGICTVLAFITAQLFGMNIETSRTIALGTLIISQLIHVFECRSESKTLFNINMLGNKALVGAVLLSFLMLLLIIYNPFMQSIFHTVGLSHPQWLIIIFYSNIIAFINNLFSLFEKK</sequence>
<dbReference type="SUPFAM" id="SSF56784">
    <property type="entry name" value="HAD-like"/>
    <property type="match status" value="1"/>
</dbReference>
<keyword evidence="15" id="KW-1185">Reference proteome</keyword>
<evidence type="ECO:0000256" key="8">
    <source>
        <dbReference type="ARBA" id="ARBA00022840"/>
    </source>
</evidence>
<proteinExistence type="inferred from homology"/>
<evidence type="ECO:0000256" key="6">
    <source>
        <dbReference type="ARBA" id="ARBA00022741"/>
    </source>
</evidence>
<evidence type="ECO:0000256" key="11">
    <source>
        <dbReference type="ARBA" id="ARBA00023136"/>
    </source>
</evidence>
<dbReference type="GO" id="GO:0016020">
    <property type="term" value="C:membrane"/>
    <property type="evidence" value="ECO:0007669"/>
    <property type="project" value="UniProtKB-SubCell"/>
</dbReference>
<dbReference type="SUPFAM" id="SSF81665">
    <property type="entry name" value="Calcium ATPase, transmembrane domain M"/>
    <property type="match status" value="1"/>
</dbReference>
<accession>A0A9J6P716</accession>
<feature type="transmembrane region" description="Helical" evidence="12">
    <location>
        <begin position="42"/>
        <end position="65"/>
    </location>
</feature>
<evidence type="ECO:0000313" key="14">
    <source>
        <dbReference type="EMBL" id="MCM1992674.1"/>
    </source>
</evidence>
<dbReference type="EC" id="7.2.2.10" evidence="3"/>
<dbReference type="Pfam" id="PF00690">
    <property type="entry name" value="Cation_ATPase_N"/>
    <property type="match status" value="1"/>
</dbReference>
<evidence type="ECO:0000313" key="15">
    <source>
        <dbReference type="Proteomes" id="UP001056429"/>
    </source>
</evidence>
<dbReference type="InterPro" id="IPR006408">
    <property type="entry name" value="P-type_ATPase_IIB"/>
</dbReference>
<dbReference type="Pfam" id="PF00122">
    <property type="entry name" value="E1-E2_ATPase"/>
    <property type="match status" value="1"/>
</dbReference>
<dbReference type="SUPFAM" id="SSF81653">
    <property type="entry name" value="Calcium ATPase, transduction domain A"/>
    <property type="match status" value="1"/>
</dbReference>
<evidence type="ECO:0000256" key="4">
    <source>
        <dbReference type="ARBA" id="ARBA00022568"/>
    </source>
</evidence>
<evidence type="ECO:0000256" key="1">
    <source>
        <dbReference type="ARBA" id="ARBA00004141"/>
    </source>
</evidence>
<dbReference type="InterPro" id="IPR023299">
    <property type="entry name" value="ATPase_P-typ_cyto_dom_N"/>
</dbReference>
<feature type="transmembrane region" description="Helical" evidence="12">
    <location>
        <begin position="791"/>
        <end position="810"/>
    </location>
</feature>
<keyword evidence="4" id="KW-0813">Transport</keyword>
<dbReference type="PANTHER" id="PTHR42861">
    <property type="entry name" value="CALCIUM-TRANSPORTING ATPASE"/>
    <property type="match status" value="1"/>
</dbReference>
<dbReference type="InterPro" id="IPR059000">
    <property type="entry name" value="ATPase_P-type_domA"/>
</dbReference>
<dbReference type="FunFam" id="3.40.50.1000:FF:000001">
    <property type="entry name" value="Phospholipid-transporting ATPase IC"/>
    <property type="match status" value="1"/>
</dbReference>
<evidence type="ECO:0000256" key="9">
    <source>
        <dbReference type="ARBA" id="ARBA00022967"/>
    </source>
</evidence>
<dbReference type="InterPro" id="IPR023298">
    <property type="entry name" value="ATPase_P-typ_TM_dom_sf"/>
</dbReference>
<comment type="subcellular location">
    <subcellularLocation>
        <location evidence="1">Membrane</location>
        <topology evidence="1">Multi-pass membrane protein</topology>
    </subcellularLocation>
</comment>
<dbReference type="InterPro" id="IPR018303">
    <property type="entry name" value="ATPase_P-typ_P_site"/>
</dbReference>
<feature type="transmembrane region" description="Helical" evidence="12">
    <location>
        <begin position="753"/>
        <end position="771"/>
    </location>
</feature>
<comment type="similarity">
    <text evidence="2">Belongs to the cation transport ATPase (P-type) (TC 3.A.3) family. Type IIA subfamily.</text>
</comment>
<evidence type="ECO:0000256" key="3">
    <source>
        <dbReference type="ARBA" id="ARBA00012790"/>
    </source>
</evidence>
<feature type="transmembrane region" description="Helical" evidence="12">
    <location>
        <begin position="677"/>
        <end position="698"/>
    </location>
</feature>
<dbReference type="InterPro" id="IPR008250">
    <property type="entry name" value="ATPase_P-typ_transduc_dom_A_sf"/>
</dbReference>
<keyword evidence="9" id="KW-1278">Translocase</keyword>
<dbReference type="InterPro" id="IPR044492">
    <property type="entry name" value="P_typ_ATPase_HD_dom"/>
</dbReference>
<feature type="transmembrane region" description="Helical" evidence="12">
    <location>
        <begin position="71"/>
        <end position="87"/>
    </location>
</feature>
<evidence type="ECO:0000256" key="10">
    <source>
        <dbReference type="ARBA" id="ARBA00022989"/>
    </source>
</evidence>
<keyword evidence="4" id="KW-0109">Calcium transport</keyword>
<dbReference type="InterPro" id="IPR023214">
    <property type="entry name" value="HAD_sf"/>
</dbReference>
<dbReference type="InterPro" id="IPR004014">
    <property type="entry name" value="ATPase_P-typ_cation-transptr_N"/>
</dbReference>
<keyword evidence="6" id="KW-0547">Nucleotide-binding</keyword>
<dbReference type="Pfam" id="PF00689">
    <property type="entry name" value="Cation_ATPase_C"/>
    <property type="match status" value="1"/>
</dbReference>
<organism evidence="14 15">
    <name type="scientific">Oceanirhabdus seepicola</name>
    <dbReference type="NCBI Taxonomy" id="2828781"/>
    <lineage>
        <taxon>Bacteria</taxon>
        <taxon>Bacillati</taxon>
        <taxon>Bacillota</taxon>
        <taxon>Clostridia</taxon>
        <taxon>Eubacteriales</taxon>
        <taxon>Clostridiaceae</taxon>
        <taxon>Oceanirhabdus</taxon>
    </lineage>
</organism>
<evidence type="ECO:0000256" key="7">
    <source>
        <dbReference type="ARBA" id="ARBA00022837"/>
    </source>
</evidence>
<comment type="caution">
    <text evidence="14">The sequence shown here is derived from an EMBL/GenBank/DDBJ whole genome shotgun (WGS) entry which is preliminary data.</text>
</comment>
<evidence type="ECO:0000256" key="12">
    <source>
        <dbReference type="SAM" id="Phobius"/>
    </source>
</evidence>
<dbReference type="AlphaFoldDB" id="A0A9J6P716"/>
<feature type="transmembrane region" description="Helical" evidence="12">
    <location>
        <begin position="726"/>
        <end position="747"/>
    </location>
</feature>
<dbReference type="PRINTS" id="PR00119">
    <property type="entry name" value="CATATPASE"/>
</dbReference>
<dbReference type="Gene3D" id="1.20.1110.10">
    <property type="entry name" value="Calcium-transporting ATPase, transmembrane domain"/>
    <property type="match status" value="1"/>
</dbReference>
<dbReference type="SFLD" id="SFLDG00002">
    <property type="entry name" value="C1.7:_P-type_atpase_like"/>
    <property type="match status" value="1"/>
</dbReference>
<dbReference type="PROSITE" id="PS00154">
    <property type="entry name" value="ATPASE_E1_E2"/>
    <property type="match status" value="1"/>
</dbReference>
<feature type="transmembrane region" description="Helical" evidence="12">
    <location>
        <begin position="249"/>
        <end position="277"/>
    </location>
</feature>
<dbReference type="Proteomes" id="UP001056429">
    <property type="component" value="Unassembled WGS sequence"/>
</dbReference>
<dbReference type="FunFam" id="3.40.50.1000:FF:000028">
    <property type="entry name" value="Calcium-transporting P-type ATPase, putative"/>
    <property type="match status" value="1"/>
</dbReference>
<protein>
    <recommendedName>
        <fullName evidence="3">P-type Ca(2+) transporter</fullName>
        <ecNumber evidence="3">7.2.2.10</ecNumber>
    </recommendedName>
</protein>
<dbReference type="InterPro" id="IPR036412">
    <property type="entry name" value="HAD-like_sf"/>
</dbReference>
<reference evidence="14" key="2">
    <citation type="submission" date="2021-04" db="EMBL/GenBank/DDBJ databases">
        <authorList>
            <person name="Dong X."/>
        </authorList>
    </citation>
    <scope>NUCLEOTIDE SEQUENCE</scope>
    <source>
        <strain evidence="14">ZWT</strain>
    </source>
</reference>
<dbReference type="SUPFAM" id="SSF81660">
    <property type="entry name" value="Metal cation-transporting ATPase, ATP-binding domain N"/>
    <property type="match status" value="1"/>
</dbReference>
<dbReference type="SFLD" id="SFLDS00003">
    <property type="entry name" value="Haloacid_Dehalogenase"/>
    <property type="match status" value="1"/>
</dbReference>
<dbReference type="EMBL" id="JAGSOJ010000007">
    <property type="protein sequence ID" value="MCM1992674.1"/>
    <property type="molecule type" value="Genomic_DNA"/>
</dbReference>
<dbReference type="Gene3D" id="3.40.50.1000">
    <property type="entry name" value="HAD superfamily/HAD-like"/>
    <property type="match status" value="1"/>
</dbReference>
<dbReference type="NCBIfam" id="TIGR01494">
    <property type="entry name" value="ATPase_P-type"/>
    <property type="match status" value="2"/>
</dbReference>
<evidence type="ECO:0000256" key="5">
    <source>
        <dbReference type="ARBA" id="ARBA00022692"/>
    </source>
</evidence>
<evidence type="ECO:0000256" key="2">
    <source>
        <dbReference type="ARBA" id="ARBA00005675"/>
    </source>
</evidence>
<keyword evidence="5 12" id="KW-0812">Transmembrane</keyword>
<dbReference type="Gene3D" id="3.40.1110.10">
    <property type="entry name" value="Calcium-transporting ATPase, cytoplasmic domain N"/>
    <property type="match status" value="1"/>
</dbReference>
<dbReference type="Pfam" id="PF13246">
    <property type="entry name" value="Cation_ATPase"/>
    <property type="match status" value="1"/>
</dbReference>
<keyword evidence="4" id="KW-0406">Ion transport</keyword>
<dbReference type="NCBIfam" id="TIGR01517">
    <property type="entry name" value="ATPase-IIB_Ca"/>
    <property type="match status" value="1"/>
</dbReference>
<dbReference type="InterPro" id="IPR001757">
    <property type="entry name" value="P_typ_ATPase"/>
</dbReference>
<feature type="transmembrane region" description="Helical" evidence="12">
    <location>
        <begin position="649"/>
        <end position="671"/>
    </location>
</feature>
<feature type="transmembrane region" description="Helical" evidence="12">
    <location>
        <begin position="225"/>
        <end position="243"/>
    </location>
</feature>
<dbReference type="Gene3D" id="2.70.150.10">
    <property type="entry name" value="Calcium-transporting ATPase, cytoplasmic transduction domain A"/>
    <property type="match status" value="1"/>
</dbReference>
<keyword evidence="11 12" id="KW-0472">Membrane</keyword>
<feature type="transmembrane region" description="Helical" evidence="12">
    <location>
        <begin position="825"/>
        <end position="845"/>
    </location>
</feature>
<feature type="domain" description="Cation-transporting P-type ATPase N-terminal" evidence="13">
    <location>
        <begin position="2"/>
        <end position="67"/>
    </location>
</feature>
<keyword evidence="8" id="KW-0067">ATP-binding</keyword>
<dbReference type="GO" id="GO:0016887">
    <property type="term" value="F:ATP hydrolysis activity"/>
    <property type="evidence" value="ECO:0007669"/>
    <property type="project" value="InterPro"/>
</dbReference>
<dbReference type="SMART" id="SM00831">
    <property type="entry name" value="Cation_ATPase_N"/>
    <property type="match status" value="1"/>
</dbReference>
<dbReference type="GO" id="GO:0005524">
    <property type="term" value="F:ATP binding"/>
    <property type="evidence" value="ECO:0007669"/>
    <property type="project" value="UniProtKB-KW"/>
</dbReference>
<reference evidence="14" key="1">
    <citation type="journal article" date="2021" name="mSystems">
        <title>Bacteria and Archaea Synergistically Convert Glycine Betaine to Biogenic Methane in the Formosa Cold Seep of the South China Sea.</title>
        <authorList>
            <person name="Li L."/>
            <person name="Zhang W."/>
            <person name="Zhang S."/>
            <person name="Song L."/>
            <person name="Sun Q."/>
            <person name="Zhang H."/>
            <person name="Xiang H."/>
            <person name="Dong X."/>
        </authorList>
    </citation>
    <scope>NUCLEOTIDE SEQUENCE</scope>
    <source>
        <strain evidence="14">ZWT</strain>
    </source>
</reference>